<keyword evidence="2" id="KW-1185">Reference proteome</keyword>
<protein>
    <submittedName>
        <fullName evidence="1">Uncharacterized protein</fullName>
    </submittedName>
</protein>
<dbReference type="PATRIC" id="fig|1619313.3.peg.3524"/>
<name>A0A0U5L908_9GAMM</name>
<proteinExistence type="predicted"/>
<evidence type="ECO:0000313" key="2">
    <source>
        <dbReference type="Proteomes" id="UP000059419"/>
    </source>
</evidence>
<sequence length="38" mass="4458">MNKPVALPPVFLWLQRAQCRFTAVIYRLLSWRLIKTAG</sequence>
<gene>
    <name evidence="1" type="ORF">EM595_3396</name>
</gene>
<accession>A0A0U5L908</accession>
<dbReference type="Proteomes" id="UP000059419">
    <property type="component" value="Chromosome 1"/>
</dbReference>
<reference evidence="2" key="1">
    <citation type="submission" date="2015-11" db="EMBL/GenBank/DDBJ databases">
        <authorList>
            <person name="Blom J."/>
        </authorList>
    </citation>
    <scope>NUCLEOTIDE SEQUENCE [LARGE SCALE GENOMIC DNA]</scope>
</reference>
<dbReference type="STRING" id="1619313.EM595_3396"/>
<dbReference type="EMBL" id="LN907827">
    <property type="protein sequence ID" value="CUU25627.1"/>
    <property type="molecule type" value="Genomic_DNA"/>
</dbReference>
<organism evidence="1 2">
    <name type="scientific">Duffyella gerundensis</name>
    <dbReference type="NCBI Taxonomy" id="1619313"/>
    <lineage>
        <taxon>Bacteria</taxon>
        <taxon>Pseudomonadati</taxon>
        <taxon>Pseudomonadota</taxon>
        <taxon>Gammaproteobacteria</taxon>
        <taxon>Enterobacterales</taxon>
        <taxon>Erwiniaceae</taxon>
        <taxon>Duffyella</taxon>
    </lineage>
</organism>
<dbReference type="AlphaFoldDB" id="A0A0U5L908"/>
<evidence type="ECO:0000313" key="1">
    <source>
        <dbReference type="EMBL" id="CUU25627.1"/>
    </source>
</evidence>
<dbReference type="KEGG" id="ege:EM595_3396"/>